<organism evidence="3 4">
    <name type="scientific">Neorhizobium petrolearium</name>
    <dbReference type="NCBI Taxonomy" id="515361"/>
    <lineage>
        <taxon>Bacteria</taxon>
        <taxon>Pseudomonadati</taxon>
        <taxon>Pseudomonadota</taxon>
        <taxon>Alphaproteobacteria</taxon>
        <taxon>Hyphomicrobiales</taxon>
        <taxon>Rhizobiaceae</taxon>
        <taxon>Rhizobium/Agrobacterium group</taxon>
        <taxon>Neorhizobium</taxon>
    </lineage>
</organism>
<keyword evidence="2" id="KW-0812">Transmembrane</keyword>
<keyword evidence="2" id="KW-0472">Membrane</keyword>
<evidence type="ECO:0000313" key="3">
    <source>
        <dbReference type="EMBL" id="WGI68670.1"/>
    </source>
</evidence>
<dbReference type="RefSeq" id="WP_227701831.1">
    <property type="nucleotide sequence ID" value="NZ_CP123000.1"/>
</dbReference>
<keyword evidence="4" id="KW-1185">Reference proteome</keyword>
<reference evidence="3 4" key="1">
    <citation type="submission" date="2023-04" db="EMBL/GenBank/DDBJ databases">
        <title>Neorhizobium petrolearium OS53, complete genome.</title>
        <authorList>
            <person name="Yu T."/>
        </authorList>
    </citation>
    <scope>NUCLEOTIDE SEQUENCE [LARGE SCALE GENOMIC DNA]</scope>
    <source>
        <strain evidence="3 4">OS53</strain>
    </source>
</reference>
<dbReference type="Proteomes" id="UP001227095">
    <property type="component" value="Chromosome"/>
</dbReference>
<feature type="transmembrane region" description="Helical" evidence="2">
    <location>
        <begin position="291"/>
        <end position="313"/>
    </location>
</feature>
<keyword evidence="1" id="KW-1188">Viral release from host cell</keyword>
<protein>
    <submittedName>
        <fullName evidence="3">Phage tail tape measure protein</fullName>
    </submittedName>
</protein>
<dbReference type="PANTHER" id="PTHR37813">
    <property type="entry name" value="FELS-2 PROPHAGE PROTEIN"/>
    <property type="match status" value="1"/>
</dbReference>
<keyword evidence="2" id="KW-1133">Transmembrane helix</keyword>
<proteinExistence type="predicted"/>
<dbReference type="NCBIfam" id="TIGR01760">
    <property type="entry name" value="tape_meas_TP901"/>
    <property type="match status" value="1"/>
</dbReference>
<feature type="transmembrane region" description="Helical" evidence="2">
    <location>
        <begin position="260"/>
        <end position="284"/>
    </location>
</feature>
<dbReference type="InterPro" id="IPR010090">
    <property type="entry name" value="Phage_tape_meas"/>
</dbReference>
<evidence type="ECO:0000256" key="1">
    <source>
        <dbReference type="ARBA" id="ARBA00022612"/>
    </source>
</evidence>
<dbReference type="Gene3D" id="1.20.120.20">
    <property type="entry name" value="Apolipoprotein"/>
    <property type="match status" value="1"/>
</dbReference>
<sequence>MNAVIGALRVVLGLDSAALESGATKAEARMKKLGSSIKTGLAVAATAAAAAGTAIAAGVRSAINEADEMSKAAAKIGVPIEELSRLKYAADLSGVSFEGLQTSVGRLAKMMNEAKNGSKSALDTFSQLGIVATNADGSLKSTSQVLSEVADRFANMPEGAEKTALAMELMGRSGANMIPLLNGGSQALQDLMKEAGSFGTVFTQEMGSNAEAFNDNISRLQGVLANISAAVATNLVPYLAQFSDWLVQAVGYFRGLSPEMQGFVSIAAALTAGMAALAVPLGVVAAGIAAVGLPIAGVVAGIGLLAAGVVAFWPQIQQLGTAISQFLSGAWAGFISAWDGISAKINAVGPVIEQFVADLIAAFAALPAKMVEIGGQIIEGLWNGIKAKWESVKQGIYDIGDSISQSIRDALGIHSPSQVMHDIGLNIVQGLTNGINTKGPEAVAAAQNVAGGIKGAFDGIENVGAGVGDGISNAFGNVGSSIADAIKGTKDWRDVMVDALRSIGSNAVSSLGQLMGGGSGGGGFGGIITSLLGGLFGFASGGSFQVGGAGGIDSQLVAFKASPNETVTVTKPGQQAGSARGPQKVDINVNVSGARGNREIQDMVSAGVKQGLSQYDRALPGRISDITERNGG</sequence>
<accession>A0ABY8M291</accession>
<name>A0ABY8M291_9HYPH</name>
<evidence type="ECO:0000313" key="4">
    <source>
        <dbReference type="Proteomes" id="UP001227095"/>
    </source>
</evidence>
<evidence type="ECO:0000256" key="2">
    <source>
        <dbReference type="SAM" id="Phobius"/>
    </source>
</evidence>
<gene>
    <name evidence="3" type="ORF">QEO92_00790</name>
</gene>
<dbReference type="PANTHER" id="PTHR37813:SF1">
    <property type="entry name" value="FELS-2 PROPHAGE PROTEIN"/>
    <property type="match status" value="1"/>
</dbReference>
<dbReference type="EMBL" id="CP123000">
    <property type="protein sequence ID" value="WGI68670.1"/>
    <property type="molecule type" value="Genomic_DNA"/>
</dbReference>